<dbReference type="AlphaFoldDB" id="A0A7Y9XY84"/>
<feature type="region of interest" description="Disordered" evidence="1">
    <location>
        <begin position="503"/>
        <end position="526"/>
    </location>
</feature>
<keyword evidence="3" id="KW-1185">Reference proteome</keyword>
<evidence type="ECO:0000256" key="1">
    <source>
        <dbReference type="SAM" id="MobiDB-lite"/>
    </source>
</evidence>
<dbReference type="EMBL" id="JACBZF010000002">
    <property type="protein sequence ID" value="NYH95468.1"/>
    <property type="molecule type" value="Genomic_DNA"/>
</dbReference>
<proteinExistence type="predicted"/>
<evidence type="ECO:0008006" key="4">
    <source>
        <dbReference type="Google" id="ProtNLM"/>
    </source>
</evidence>
<feature type="compositionally biased region" description="Basic and acidic residues" evidence="1">
    <location>
        <begin position="515"/>
        <end position="526"/>
    </location>
</feature>
<dbReference type="RefSeq" id="WP_179407316.1">
    <property type="nucleotide sequence ID" value="NZ_BMGF01000002.1"/>
</dbReference>
<dbReference type="InterPro" id="IPR011050">
    <property type="entry name" value="Pectin_lyase_fold/virulence"/>
</dbReference>
<organism evidence="2 3">
    <name type="scientific">Novosphingobium marinum</name>
    <dbReference type="NCBI Taxonomy" id="1514948"/>
    <lineage>
        <taxon>Bacteria</taxon>
        <taxon>Pseudomonadati</taxon>
        <taxon>Pseudomonadota</taxon>
        <taxon>Alphaproteobacteria</taxon>
        <taxon>Sphingomonadales</taxon>
        <taxon>Sphingomonadaceae</taxon>
        <taxon>Novosphingobium</taxon>
    </lineage>
</organism>
<comment type="caution">
    <text evidence="2">The sequence shown here is derived from an EMBL/GenBank/DDBJ whole genome shotgun (WGS) entry which is preliminary data.</text>
</comment>
<dbReference type="Proteomes" id="UP000522081">
    <property type="component" value="Unassembled WGS sequence"/>
</dbReference>
<dbReference type="SUPFAM" id="SSF51126">
    <property type="entry name" value="Pectin lyase-like"/>
    <property type="match status" value="1"/>
</dbReference>
<gene>
    <name evidence="2" type="ORF">FHS75_001787</name>
</gene>
<dbReference type="Gene3D" id="2.160.20.10">
    <property type="entry name" value="Single-stranded right-handed beta-helix, Pectin lyase-like"/>
    <property type="match status" value="1"/>
</dbReference>
<name>A0A7Y9XY84_9SPHN</name>
<accession>A0A7Y9XY84</accession>
<evidence type="ECO:0000313" key="3">
    <source>
        <dbReference type="Proteomes" id="UP000522081"/>
    </source>
</evidence>
<sequence length="526" mass="56185">MRTDDAGLFIGLAQLSIPRDVRRIRTEGWSRHGLGAAEYIADDKADAALAREHPRFCTATANGRHFRLEAADGAIAVEQAGARGDPAADNAHDDQPAFQAAVDYAAAFALPRITLAQPLYSIRCPERYLDPRADHRTLDGRPIVLHPGQRIAFVGTGTEPSRLAFRSRGGHSFGGNQPGRAFQVVDGKVWRGSGFYLPGAERVDLSKGSLTGPKAQRLRLERLVVDGGTKRTANSAPGADPRTGDGWDVTHKGIWSELDREGWDIEIVDCSFTGWRGETVYASNDPGATLTVRNSEFAHSNAQGLNTAGCMVDVGGARIEDCFIGIEGWMGARGGRIVATEIVDCFGKKGIGGSGSAFALQGGRYGKSERSRYYAPTEVDPGEAPWGTLDITCRNSRPAYAGSWLKGRLRLVDTALFLGSPAVFGEGARHVDLRVELVTDRTTDAFVLLAGGDGQPGDMLTDDVALDIVSSATPLAEAENLRPAAPLVWRGSFGPNVAARVSGRAASLPPGPEGKVPDHAPRIERR</sequence>
<evidence type="ECO:0000313" key="2">
    <source>
        <dbReference type="EMBL" id="NYH95468.1"/>
    </source>
</evidence>
<protein>
    <recommendedName>
        <fullName evidence="4">Right-handed parallel beta-helix repeat-containing protein</fullName>
    </recommendedName>
</protein>
<reference evidence="2 3" key="1">
    <citation type="submission" date="2020-07" db="EMBL/GenBank/DDBJ databases">
        <title>Genomic Encyclopedia of Type Strains, Phase IV (KMG-IV): sequencing the most valuable type-strain genomes for metagenomic binning, comparative biology and taxonomic classification.</title>
        <authorList>
            <person name="Goeker M."/>
        </authorList>
    </citation>
    <scope>NUCLEOTIDE SEQUENCE [LARGE SCALE GENOMIC DNA]</scope>
    <source>
        <strain evidence="2 3">DSM 29043</strain>
    </source>
</reference>
<dbReference type="InterPro" id="IPR012334">
    <property type="entry name" value="Pectin_lyas_fold"/>
</dbReference>